<keyword evidence="2" id="KW-1185">Reference proteome</keyword>
<accession>A0ABR2GWN9</accession>
<reference evidence="1 2" key="1">
    <citation type="submission" date="2024-04" db="EMBL/GenBank/DDBJ databases">
        <title>Tritrichomonas musculus Genome.</title>
        <authorList>
            <person name="Alves-Ferreira E."/>
            <person name="Grigg M."/>
            <person name="Lorenzi H."/>
            <person name="Galac M."/>
        </authorList>
    </citation>
    <scope>NUCLEOTIDE SEQUENCE [LARGE SCALE GENOMIC DNA]</scope>
    <source>
        <strain evidence="1 2">EAF2021</strain>
    </source>
</reference>
<dbReference type="EMBL" id="JAPFFF010000056">
    <property type="protein sequence ID" value="KAK8838329.1"/>
    <property type="molecule type" value="Genomic_DNA"/>
</dbReference>
<comment type="caution">
    <text evidence="1">The sequence shown here is derived from an EMBL/GenBank/DDBJ whole genome shotgun (WGS) entry which is preliminary data.</text>
</comment>
<dbReference type="Proteomes" id="UP001470230">
    <property type="component" value="Unassembled WGS sequence"/>
</dbReference>
<evidence type="ECO:0008006" key="3">
    <source>
        <dbReference type="Google" id="ProtNLM"/>
    </source>
</evidence>
<protein>
    <recommendedName>
        <fullName evidence="3">Protein kinase domain-containing protein</fullName>
    </recommendedName>
</protein>
<gene>
    <name evidence="1" type="ORF">M9Y10_035752</name>
</gene>
<proteinExistence type="predicted"/>
<sequence length="67" mass="7522">MMIITSENPSVYLTGLDHAILHQTPEISEPPRGTPIYAAPELLKSKELAFKPNAKSMNNFLKMNFSF</sequence>
<evidence type="ECO:0000313" key="2">
    <source>
        <dbReference type="Proteomes" id="UP001470230"/>
    </source>
</evidence>
<organism evidence="1 2">
    <name type="scientific">Tritrichomonas musculus</name>
    <dbReference type="NCBI Taxonomy" id="1915356"/>
    <lineage>
        <taxon>Eukaryota</taxon>
        <taxon>Metamonada</taxon>
        <taxon>Parabasalia</taxon>
        <taxon>Tritrichomonadida</taxon>
        <taxon>Tritrichomonadidae</taxon>
        <taxon>Tritrichomonas</taxon>
    </lineage>
</organism>
<name>A0ABR2GWN9_9EUKA</name>
<evidence type="ECO:0000313" key="1">
    <source>
        <dbReference type="EMBL" id="KAK8838329.1"/>
    </source>
</evidence>